<name>A0ABW9RME1_9BACT</name>
<dbReference type="EMBL" id="SMLW01000492">
    <property type="protein sequence ID" value="MTI25183.1"/>
    <property type="molecule type" value="Genomic_DNA"/>
</dbReference>
<sequence>MKPSVFALWAFIILGKVPLFGQKGSITEADSEQIIESALSFQEEEPDAELFETLQVYYSHPLNLNQASVEELRSLFILTEQQISNFLSYTTRYGRLLSIYELQTIPGFDLPTIYRLLPFVSVTDNGPHDDNRPLLKRIWTEQDNYLLLRYQRTLERKVGYIRDGGNSQYAGSPDQLLLRFRVRHAHDFSLGLTVEKDAGEALTFDKQTGRYGADFYSLHLQLQDKGKLKNLVLGDYNIQFGQSLLLAAGFNIGKNTETITTTRRSNLGIFPYTSTMESGFFRGAAATYSISKHLEFTSFYSGIAQDATLVKDTLTSRDSFIKSVKPSGLHRTVSEIAANNQVLQQTLGGNILYQDKVSNFQTGITIVADFFSVPIVKAIEPYKQFDFYGKSNLSVSVSGNYNWQNITLFAETARSSGGGLGVVGGLITYLAPQVQTSIVLRSYDRDFHSLHGKAFGESTVNQNERGIYWGIKYQPSRKYQLAIYFDKFSFPWLKYRIDAPSDGYEYLARLNYKPNRKTGLYAQYREQSKARSSPETFRGTKPPRNNLKRSYTLNLDYSPDKIVSLKSRVQFSNYETHGQITSGFAIMQDLNLNLNKFKIGGRLALFDTEDYDNRQYAYERDVLYGFSIPPYNGRGTRQYILLQYKATRKIDLWLRLARTHFRDLEFIGSGPEKIEGNIKTDVKLQTRIKF</sequence>
<evidence type="ECO:0000313" key="3">
    <source>
        <dbReference type="Proteomes" id="UP000798808"/>
    </source>
</evidence>
<dbReference type="RefSeq" id="WP_155171217.1">
    <property type="nucleotide sequence ID" value="NZ_BAAAFL010000016.1"/>
</dbReference>
<comment type="caution">
    <text evidence="2">The sequence shown here is derived from an EMBL/GenBank/DDBJ whole genome shotgun (WGS) entry which is preliminary data.</text>
</comment>
<dbReference type="SUPFAM" id="SSF47781">
    <property type="entry name" value="RuvA domain 2-like"/>
    <property type="match status" value="1"/>
</dbReference>
<keyword evidence="3" id="KW-1185">Reference proteome</keyword>
<reference evidence="2 3" key="1">
    <citation type="submission" date="2019-02" db="EMBL/GenBank/DDBJ databases">
        <authorList>
            <person name="Goldberg S.R."/>
            <person name="Haltli B.A."/>
            <person name="Correa H."/>
            <person name="Russell K.G."/>
        </authorList>
    </citation>
    <scope>NUCLEOTIDE SEQUENCE [LARGE SCALE GENOMIC DNA]</scope>
    <source>
        <strain evidence="2 3">JCM 16186</strain>
    </source>
</reference>
<organism evidence="2 3">
    <name type="scientific">Fulvivirga kasyanovii</name>
    <dbReference type="NCBI Taxonomy" id="396812"/>
    <lineage>
        <taxon>Bacteria</taxon>
        <taxon>Pseudomonadati</taxon>
        <taxon>Bacteroidota</taxon>
        <taxon>Cytophagia</taxon>
        <taxon>Cytophagales</taxon>
        <taxon>Fulvivirgaceae</taxon>
        <taxon>Fulvivirga</taxon>
    </lineage>
</organism>
<evidence type="ECO:0008006" key="4">
    <source>
        <dbReference type="Google" id="ProtNLM"/>
    </source>
</evidence>
<evidence type="ECO:0000256" key="1">
    <source>
        <dbReference type="SAM" id="MobiDB-lite"/>
    </source>
</evidence>
<dbReference type="Proteomes" id="UP000798808">
    <property type="component" value="Unassembled WGS sequence"/>
</dbReference>
<evidence type="ECO:0000313" key="2">
    <source>
        <dbReference type="EMBL" id="MTI25183.1"/>
    </source>
</evidence>
<proteinExistence type="predicted"/>
<gene>
    <name evidence="2" type="ORF">E1163_09545</name>
</gene>
<feature type="region of interest" description="Disordered" evidence="1">
    <location>
        <begin position="527"/>
        <end position="549"/>
    </location>
</feature>
<dbReference type="InterPro" id="IPR010994">
    <property type="entry name" value="RuvA_2-like"/>
</dbReference>
<protein>
    <recommendedName>
        <fullName evidence="4">Helix-hairpin-helix domain-containing protein</fullName>
    </recommendedName>
</protein>
<accession>A0ABW9RME1</accession>